<dbReference type="Pfam" id="PF01419">
    <property type="entry name" value="Jacalin"/>
    <property type="match status" value="1"/>
</dbReference>
<dbReference type="Proteomes" id="UP000245207">
    <property type="component" value="Unassembled WGS sequence"/>
</dbReference>
<keyword evidence="2 4" id="KW-0430">Lectin</keyword>
<evidence type="ECO:0000256" key="2">
    <source>
        <dbReference type="ARBA" id="ARBA00022734"/>
    </source>
</evidence>
<dbReference type="PANTHER" id="PTHR47293">
    <property type="entry name" value="JACALIN-RELATED LECTIN 3"/>
    <property type="match status" value="1"/>
</dbReference>
<dbReference type="SMART" id="SM00915">
    <property type="entry name" value="Jacalin"/>
    <property type="match status" value="1"/>
</dbReference>
<protein>
    <submittedName>
        <fullName evidence="4">Jacalin-like lectin domain-containing protein</fullName>
    </submittedName>
</protein>
<dbReference type="PANTHER" id="PTHR47293:SF70">
    <property type="entry name" value="JACALIN-RELATED LECTIN 24-RELATED"/>
    <property type="match status" value="1"/>
</dbReference>
<gene>
    <name evidence="4" type="ORF">CTI12_AA626160</name>
</gene>
<organism evidence="4 5">
    <name type="scientific">Artemisia annua</name>
    <name type="common">Sweet wormwood</name>
    <dbReference type="NCBI Taxonomy" id="35608"/>
    <lineage>
        <taxon>Eukaryota</taxon>
        <taxon>Viridiplantae</taxon>
        <taxon>Streptophyta</taxon>
        <taxon>Embryophyta</taxon>
        <taxon>Tracheophyta</taxon>
        <taxon>Spermatophyta</taxon>
        <taxon>Magnoliopsida</taxon>
        <taxon>eudicotyledons</taxon>
        <taxon>Gunneridae</taxon>
        <taxon>Pentapetalae</taxon>
        <taxon>asterids</taxon>
        <taxon>campanulids</taxon>
        <taxon>Asterales</taxon>
        <taxon>Asteraceae</taxon>
        <taxon>Asteroideae</taxon>
        <taxon>Anthemideae</taxon>
        <taxon>Artemisiinae</taxon>
        <taxon>Artemisia</taxon>
    </lineage>
</organism>
<evidence type="ECO:0000313" key="4">
    <source>
        <dbReference type="EMBL" id="PWA30864.1"/>
    </source>
</evidence>
<dbReference type="Gene3D" id="2.100.10.30">
    <property type="entry name" value="Jacalin-like lectin domain"/>
    <property type="match status" value="1"/>
</dbReference>
<dbReference type="STRING" id="35608.A0A2U1KAC1"/>
<evidence type="ECO:0000313" key="5">
    <source>
        <dbReference type="Proteomes" id="UP000245207"/>
    </source>
</evidence>
<dbReference type="EMBL" id="PKPP01026184">
    <property type="protein sequence ID" value="PWA30864.1"/>
    <property type="molecule type" value="Genomic_DNA"/>
</dbReference>
<keyword evidence="5" id="KW-1185">Reference proteome</keyword>
<dbReference type="InterPro" id="IPR001229">
    <property type="entry name" value="Jacalin-like_lectin_dom"/>
</dbReference>
<dbReference type="PROSITE" id="PS51752">
    <property type="entry name" value="JACALIN_LECTIN"/>
    <property type="match status" value="1"/>
</dbReference>
<comment type="caution">
    <text evidence="4">The sequence shown here is derived from an EMBL/GenBank/DDBJ whole genome shotgun (WGS) entry which is preliminary data.</text>
</comment>
<evidence type="ECO:0000256" key="1">
    <source>
        <dbReference type="ARBA" id="ARBA00006568"/>
    </source>
</evidence>
<dbReference type="AlphaFoldDB" id="A0A2U1KAC1"/>
<sequence length="180" mass="20060">MLKLGPKEMKGKIWDEGGKSEIVQILISHEEETIRAMQFAYVVDGKVLLSQIYGELTGLNFDTVTFNRPCEYLVSISGEYDIDGTLVSVAFRTNHKKYGPFGGFDDSESGYDKFKYNFGSSFGGFHGSVDKSCVHSIGVYVKPVSSLAEKNHRKPPHYRKTPSHDVFGTFPDLTVAFVIS</sequence>
<dbReference type="OrthoDB" id="581739at2759"/>
<evidence type="ECO:0000259" key="3">
    <source>
        <dbReference type="PROSITE" id="PS51752"/>
    </source>
</evidence>
<reference evidence="4 5" key="1">
    <citation type="journal article" date="2018" name="Mol. Plant">
        <title>The genome of Artemisia annua provides insight into the evolution of Asteraceae family and artemisinin biosynthesis.</title>
        <authorList>
            <person name="Shen Q."/>
            <person name="Zhang L."/>
            <person name="Liao Z."/>
            <person name="Wang S."/>
            <person name="Yan T."/>
            <person name="Shi P."/>
            <person name="Liu M."/>
            <person name="Fu X."/>
            <person name="Pan Q."/>
            <person name="Wang Y."/>
            <person name="Lv Z."/>
            <person name="Lu X."/>
            <person name="Zhang F."/>
            <person name="Jiang W."/>
            <person name="Ma Y."/>
            <person name="Chen M."/>
            <person name="Hao X."/>
            <person name="Li L."/>
            <person name="Tang Y."/>
            <person name="Lv G."/>
            <person name="Zhou Y."/>
            <person name="Sun X."/>
            <person name="Brodelius P.E."/>
            <person name="Rose J.K.C."/>
            <person name="Tang K."/>
        </authorList>
    </citation>
    <scope>NUCLEOTIDE SEQUENCE [LARGE SCALE GENOMIC DNA]</scope>
    <source>
        <strain evidence="5">cv. Huhao1</strain>
        <tissue evidence="4">Leaf</tissue>
    </source>
</reference>
<feature type="domain" description="Jacalin-type lectin" evidence="3">
    <location>
        <begin position="1"/>
        <end position="143"/>
    </location>
</feature>
<name>A0A2U1KAC1_ARTAN</name>
<dbReference type="InterPro" id="IPR036404">
    <property type="entry name" value="Jacalin-like_lectin_dom_sf"/>
</dbReference>
<dbReference type="SUPFAM" id="SSF51101">
    <property type="entry name" value="Mannose-binding lectins"/>
    <property type="match status" value="1"/>
</dbReference>
<accession>A0A2U1KAC1</accession>
<proteinExistence type="inferred from homology"/>
<dbReference type="GO" id="GO:0030246">
    <property type="term" value="F:carbohydrate binding"/>
    <property type="evidence" value="ECO:0007669"/>
    <property type="project" value="UniProtKB-KW"/>
</dbReference>
<comment type="similarity">
    <text evidence="1">Belongs to the jacalin lectin family.</text>
</comment>